<reference evidence="2 3" key="1">
    <citation type="submission" date="2019-08" db="EMBL/GenBank/DDBJ databases">
        <title>Bradyrhizobium hipponensis sp. nov., a rhizobium isolated from a Lupinus angustifolius root nodule in Tunisia.</title>
        <authorList>
            <person name="Off K."/>
            <person name="Rejili M."/>
            <person name="Mars M."/>
            <person name="Brachmann A."/>
            <person name="Marin M."/>
        </authorList>
    </citation>
    <scope>NUCLEOTIDE SEQUENCE [LARGE SCALE GENOMIC DNA]</scope>
    <source>
        <strain evidence="3">aSej3</strain>
    </source>
</reference>
<organism evidence="2 3">
    <name type="scientific">Bradyrhizobium hipponense</name>
    <dbReference type="NCBI Taxonomy" id="2605638"/>
    <lineage>
        <taxon>Bacteria</taxon>
        <taxon>Pseudomonadati</taxon>
        <taxon>Pseudomonadota</taxon>
        <taxon>Alphaproteobacteria</taxon>
        <taxon>Hyphomicrobiales</taxon>
        <taxon>Nitrobacteraceae</taxon>
        <taxon>Bradyrhizobium</taxon>
    </lineage>
</organism>
<evidence type="ECO:0000256" key="1">
    <source>
        <dbReference type="SAM" id="MobiDB-lite"/>
    </source>
</evidence>
<accession>A0A5S4YMV4</accession>
<feature type="compositionally biased region" description="Acidic residues" evidence="1">
    <location>
        <begin position="118"/>
        <end position="140"/>
    </location>
</feature>
<evidence type="ECO:0000313" key="3">
    <source>
        <dbReference type="Proteomes" id="UP000324797"/>
    </source>
</evidence>
<dbReference type="Proteomes" id="UP000324797">
    <property type="component" value="Unassembled WGS sequence"/>
</dbReference>
<comment type="caution">
    <text evidence="2">The sequence shown here is derived from an EMBL/GenBank/DDBJ whole genome shotgun (WGS) entry which is preliminary data.</text>
</comment>
<keyword evidence="3" id="KW-1185">Reference proteome</keyword>
<sequence>MTVLKGSLHPVVVSFWSQGEQRIDQFDTDGDSLSGDFKVEQDQPYPRTMFVVIGRDGRNLVLDPDLYASEAAAAEETNIDEIAGIFPVVIQAKEEPPVVAEAPAEAISDFHDGGVESDEQAIEEEDDEDVEGTDEAEAEVDPNAPPTEMYVAGRMRRVGDIVYAKRKDFGVRECTVTKLRRDATKSLCLQPKDGTAAYWAWNSHVRY</sequence>
<feature type="region of interest" description="Disordered" evidence="1">
    <location>
        <begin position="118"/>
        <end position="147"/>
    </location>
</feature>
<name>A0A5S4YMV4_9BRAD</name>
<dbReference type="EMBL" id="VSTH01000051">
    <property type="protein sequence ID" value="TYO65458.1"/>
    <property type="molecule type" value="Genomic_DNA"/>
</dbReference>
<gene>
    <name evidence="2" type="ORF">FXV83_16110</name>
</gene>
<dbReference type="AlphaFoldDB" id="A0A5S4YMV4"/>
<evidence type="ECO:0000313" key="2">
    <source>
        <dbReference type="EMBL" id="TYO65458.1"/>
    </source>
</evidence>
<proteinExistence type="predicted"/>
<protein>
    <submittedName>
        <fullName evidence="2">Uncharacterized protein</fullName>
    </submittedName>
</protein>